<sequence>MYIGIQRVLSERRDVCINVCIRAADRELAAATRAREKMATYLKRPSKLFERLAAVSSKSSSSSGSSSEEPQRQQPQLRELICPVCRSLLREPVTLPCAHNLCLSCLRGTVEHSSLSCPLCRQRVGSWLRTATNRQDSLVNDELWQLIRRTFPEELGLAHDAPDLDLAADYPAKKQISAPGEIRREYEVQLQMVEEEMRRQREKDRLASEAIIRKIQQEEEQQKLVQLAQDQLLAKTLAKREVIDKINDKPQRSAKSTTVVNSDRSNVNVNTNANQSKPASNQKMSVKSKEQNDSRKLNAALISKIRKHSSTVKSSAANAQKDSTETFSSQKPVPIHNAVTRVVTHQSRGSQPNNTIFQALGEIVATTSKIFGLQSKEELHVPSDVLSSNKKKLGVEVCVTTVEGEERIGSAESAGSHDSINQEIHHFKPIKALPRTPLRTTSDGRQVDPKLIRVVPKLKRISNAVPKPPTPTHLKKAFSCSWSAFKKITKQQQTSQKNSLNVQQQQETKKTERKGDHSRVASKSRKSLQDLDERNSEVDFDSNKNYTKNVGKIINGTKVSKKLNLDEQPNERTTKQQSRRTGKKNGQLRSNKHKSKKEPIELVELDDEEDEQQEQKSTNRIPTPDPLELAPKQQEQSRPDSPVFEMAIMENIAERIKRRKTTRTASNTENVQCAMNLVAPAITKAKSKKTSTKIRKQTKTKKPATTVVKQKPKVEKVTSVTSQIKRLAARSAKRPRYTEDTESEDEDRIIDQQRQSQVSEEQRQLEENEVAELDKSNLDRSPTPPALPSPPKKSRKSAKTTTKSRGKSKSKSKSKKQSKAAEPVLPAPSPAPAESSLNVSEEIDDDAALQEQARLERLAAQEREDRELALKLQAEFAALERVAGRTRRGAARAPSPLIETNSEEQKSKKDSNEKRPRKRAVFK</sequence>
<evidence type="ECO:0000256" key="10">
    <source>
        <dbReference type="ARBA" id="ARBA00023242"/>
    </source>
</evidence>
<evidence type="ECO:0000256" key="6">
    <source>
        <dbReference type="ARBA" id="ARBA00022763"/>
    </source>
</evidence>
<name>A0A7M7LJR2_NASVI</name>
<evidence type="ECO:0000256" key="12">
    <source>
        <dbReference type="SAM" id="MobiDB-lite"/>
    </source>
</evidence>
<dbReference type="InterPro" id="IPR051657">
    <property type="entry name" value="RNF168/RNF169_E3_ubiq-ligase"/>
</dbReference>
<dbReference type="SMART" id="SM00184">
    <property type="entry name" value="RING"/>
    <property type="match status" value="1"/>
</dbReference>
<feature type="region of interest" description="Disordered" evidence="12">
    <location>
        <begin position="879"/>
        <end position="923"/>
    </location>
</feature>
<dbReference type="GO" id="GO:0035861">
    <property type="term" value="C:site of double-strand break"/>
    <property type="evidence" value="ECO:0007669"/>
    <property type="project" value="TreeGrafter"/>
</dbReference>
<dbReference type="InterPro" id="IPR013083">
    <property type="entry name" value="Znf_RING/FYVE/PHD"/>
</dbReference>
<feature type="compositionally biased region" description="Basic and acidic residues" evidence="12">
    <location>
        <begin position="527"/>
        <end position="537"/>
    </location>
</feature>
<dbReference type="RefSeq" id="XP_001606394.2">
    <property type="nucleotide sequence ID" value="XM_001606344.5"/>
</dbReference>
<feature type="region of interest" description="Disordered" evidence="12">
    <location>
        <begin position="491"/>
        <end position="548"/>
    </location>
</feature>
<dbReference type="CDD" id="cd22249">
    <property type="entry name" value="UDM1_RNF168_RNF169-like"/>
    <property type="match status" value="1"/>
</dbReference>
<feature type="compositionally biased region" description="Basic residues" evidence="12">
    <location>
        <begin position="792"/>
        <end position="818"/>
    </location>
</feature>
<comment type="subcellular location">
    <subcellularLocation>
        <location evidence="2">Nucleus</location>
    </subcellularLocation>
</comment>
<keyword evidence="5" id="KW-0479">Metal-binding</keyword>
<keyword evidence="15" id="KW-1185">Reference proteome</keyword>
<dbReference type="InParanoid" id="A0A7M7LJR2"/>
<feature type="compositionally biased region" description="Low complexity" evidence="12">
    <location>
        <begin position="256"/>
        <end position="272"/>
    </location>
</feature>
<feature type="compositionally biased region" description="Pro residues" evidence="12">
    <location>
        <begin position="782"/>
        <end position="791"/>
    </location>
</feature>
<dbReference type="SUPFAM" id="SSF57850">
    <property type="entry name" value="RING/U-box"/>
    <property type="match status" value="1"/>
</dbReference>
<dbReference type="AlphaFoldDB" id="A0A7M7LJR2"/>
<keyword evidence="7 11" id="KW-0863">Zinc-finger</keyword>
<evidence type="ECO:0000259" key="13">
    <source>
        <dbReference type="PROSITE" id="PS50089"/>
    </source>
</evidence>
<keyword evidence="8" id="KW-0833">Ubl conjugation pathway</keyword>
<dbReference type="SMR" id="A0A7M7LJR2"/>
<dbReference type="KEGG" id="nvi:100122791"/>
<dbReference type="EnsemblMetazoa" id="XM_001606344">
    <property type="protein sequence ID" value="XP_001606394"/>
    <property type="gene ID" value="LOC100122791"/>
</dbReference>
<dbReference type="PANTHER" id="PTHR23328:SF0">
    <property type="entry name" value="RING-TYPE DOMAIN-CONTAINING PROTEIN"/>
    <property type="match status" value="1"/>
</dbReference>
<evidence type="ECO:0000256" key="3">
    <source>
        <dbReference type="ARBA" id="ARBA00012483"/>
    </source>
</evidence>
<dbReference type="InterPro" id="IPR001841">
    <property type="entry name" value="Znf_RING"/>
</dbReference>
<dbReference type="Proteomes" id="UP000002358">
    <property type="component" value="Chromosome 5"/>
</dbReference>
<feature type="compositionally biased region" description="Polar residues" evidence="12">
    <location>
        <begin position="311"/>
        <end position="329"/>
    </location>
</feature>
<reference evidence="14" key="1">
    <citation type="submission" date="2021-01" db="UniProtKB">
        <authorList>
            <consortium name="EnsemblMetazoa"/>
        </authorList>
    </citation>
    <scope>IDENTIFICATION</scope>
</reference>
<proteinExistence type="predicted"/>
<feature type="region of interest" description="Disordered" evidence="12">
    <location>
        <begin position="308"/>
        <end position="329"/>
    </location>
</feature>
<feature type="region of interest" description="Disordered" evidence="12">
    <location>
        <begin position="248"/>
        <end position="294"/>
    </location>
</feature>
<feature type="compositionally biased region" description="Basic residues" evidence="12">
    <location>
        <begin position="686"/>
        <end position="702"/>
    </location>
</feature>
<evidence type="ECO:0000256" key="7">
    <source>
        <dbReference type="ARBA" id="ARBA00022771"/>
    </source>
</evidence>
<feature type="domain" description="RING-type" evidence="13">
    <location>
        <begin position="82"/>
        <end position="121"/>
    </location>
</feature>
<dbReference type="GO" id="GO:0008270">
    <property type="term" value="F:zinc ion binding"/>
    <property type="evidence" value="ECO:0007669"/>
    <property type="project" value="UniProtKB-KW"/>
</dbReference>
<feature type="compositionally biased region" description="Basic and acidic residues" evidence="12">
    <location>
        <begin position="563"/>
        <end position="574"/>
    </location>
</feature>
<evidence type="ECO:0000256" key="9">
    <source>
        <dbReference type="ARBA" id="ARBA00022833"/>
    </source>
</evidence>
<evidence type="ECO:0000256" key="11">
    <source>
        <dbReference type="PROSITE-ProRule" id="PRU00175"/>
    </source>
</evidence>
<dbReference type="EC" id="2.3.2.27" evidence="3"/>
<feature type="compositionally biased region" description="Basic and acidic residues" evidence="12">
    <location>
        <begin position="760"/>
        <end position="778"/>
    </location>
</feature>
<evidence type="ECO:0000256" key="4">
    <source>
        <dbReference type="ARBA" id="ARBA00022679"/>
    </source>
</evidence>
<dbReference type="Pfam" id="PF15227">
    <property type="entry name" value="zf-C3HC4_4"/>
    <property type="match status" value="1"/>
</dbReference>
<keyword evidence="4" id="KW-0808">Transferase</keyword>
<evidence type="ECO:0000313" key="14">
    <source>
        <dbReference type="EnsemblMetazoa" id="XP_001606394"/>
    </source>
</evidence>
<dbReference type="PROSITE" id="PS00518">
    <property type="entry name" value="ZF_RING_1"/>
    <property type="match status" value="1"/>
</dbReference>
<evidence type="ECO:0000313" key="15">
    <source>
        <dbReference type="Proteomes" id="UP000002358"/>
    </source>
</evidence>
<evidence type="ECO:0000256" key="5">
    <source>
        <dbReference type="ARBA" id="ARBA00022723"/>
    </source>
</evidence>
<evidence type="ECO:0000256" key="1">
    <source>
        <dbReference type="ARBA" id="ARBA00000900"/>
    </source>
</evidence>
<dbReference type="CDD" id="cd16550">
    <property type="entry name" value="RING-HC_RNF168"/>
    <property type="match status" value="1"/>
</dbReference>
<feature type="compositionally biased region" description="Acidic residues" evidence="12">
    <location>
        <begin position="601"/>
        <end position="612"/>
    </location>
</feature>
<feature type="compositionally biased region" description="Basic and acidic residues" evidence="12">
    <location>
        <begin position="507"/>
        <end position="519"/>
    </location>
</feature>
<organism evidence="14 15">
    <name type="scientific">Nasonia vitripennis</name>
    <name type="common">Parasitic wasp</name>
    <dbReference type="NCBI Taxonomy" id="7425"/>
    <lineage>
        <taxon>Eukaryota</taxon>
        <taxon>Metazoa</taxon>
        <taxon>Ecdysozoa</taxon>
        <taxon>Arthropoda</taxon>
        <taxon>Hexapoda</taxon>
        <taxon>Insecta</taxon>
        <taxon>Pterygota</taxon>
        <taxon>Neoptera</taxon>
        <taxon>Endopterygota</taxon>
        <taxon>Hymenoptera</taxon>
        <taxon>Apocrita</taxon>
        <taxon>Proctotrupomorpha</taxon>
        <taxon>Chalcidoidea</taxon>
        <taxon>Pteromalidae</taxon>
        <taxon>Pteromalinae</taxon>
        <taxon>Nasonia</taxon>
    </lineage>
</organism>
<feature type="region of interest" description="Disordered" evidence="12">
    <location>
        <begin position="686"/>
        <end position="850"/>
    </location>
</feature>
<dbReference type="GO" id="GO:0005634">
    <property type="term" value="C:nucleus"/>
    <property type="evidence" value="ECO:0007669"/>
    <property type="project" value="UniProtKB-SubCell"/>
</dbReference>
<dbReference type="PROSITE" id="PS50089">
    <property type="entry name" value="ZF_RING_2"/>
    <property type="match status" value="1"/>
</dbReference>
<keyword evidence="6" id="KW-0227">DNA damage</keyword>
<feature type="region of interest" description="Disordered" evidence="12">
    <location>
        <begin position="561"/>
        <end position="643"/>
    </location>
</feature>
<dbReference type="GO" id="GO:0061630">
    <property type="term" value="F:ubiquitin protein ligase activity"/>
    <property type="evidence" value="ECO:0007669"/>
    <property type="project" value="UniProtKB-EC"/>
</dbReference>
<dbReference type="GeneID" id="100122791"/>
<dbReference type="GO" id="GO:0031491">
    <property type="term" value="F:nucleosome binding"/>
    <property type="evidence" value="ECO:0007669"/>
    <property type="project" value="TreeGrafter"/>
</dbReference>
<accession>A0A7M7LJR2</accession>
<feature type="compositionally biased region" description="Basic and acidic residues" evidence="12">
    <location>
        <begin position="903"/>
        <end position="914"/>
    </location>
</feature>
<keyword evidence="9" id="KW-0862">Zinc</keyword>
<dbReference type="Gene3D" id="3.30.40.10">
    <property type="entry name" value="Zinc/RING finger domain, C3HC4 (zinc finger)"/>
    <property type="match status" value="1"/>
</dbReference>
<dbReference type="PANTHER" id="PTHR23328">
    <property type="entry name" value="RING-TYPE DOMAIN-CONTAINING PROTEIN"/>
    <property type="match status" value="1"/>
</dbReference>
<keyword evidence="10" id="KW-0539">Nucleus</keyword>
<evidence type="ECO:0000256" key="2">
    <source>
        <dbReference type="ARBA" id="ARBA00004123"/>
    </source>
</evidence>
<feature type="compositionally biased region" description="Polar residues" evidence="12">
    <location>
        <begin position="273"/>
        <end position="285"/>
    </location>
</feature>
<dbReference type="OrthoDB" id="426657at2759"/>
<evidence type="ECO:0000256" key="8">
    <source>
        <dbReference type="ARBA" id="ARBA00022786"/>
    </source>
</evidence>
<protein>
    <recommendedName>
        <fullName evidence="3">RING-type E3 ubiquitin transferase</fullName>
        <ecNumber evidence="3">2.3.2.27</ecNumber>
    </recommendedName>
</protein>
<comment type="catalytic activity">
    <reaction evidence="1">
        <text>S-ubiquitinyl-[E2 ubiquitin-conjugating enzyme]-L-cysteine + [acceptor protein]-L-lysine = [E2 ubiquitin-conjugating enzyme]-L-cysteine + N(6)-ubiquitinyl-[acceptor protein]-L-lysine.</text>
        <dbReference type="EC" id="2.3.2.27"/>
    </reaction>
</comment>
<dbReference type="GO" id="GO:0006302">
    <property type="term" value="P:double-strand break repair"/>
    <property type="evidence" value="ECO:0007669"/>
    <property type="project" value="TreeGrafter"/>
</dbReference>
<dbReference type="InterPro" id="IPR017907">
    <property type="entry name" value="Znf_RING_CS"/>
</dbReference>